<dbReference type="AlphaFoldDB" id="A0A650CHP4"/>
<dbReference type="Proteomes" id="UP000427373">
    <property type="component" value="Chromosome"/>
</dbReference>
<dbReference type="RefSeq" id="WP_156014687.1">
    <property type="nucleotide sequence ID" value="NZ_AP031374.1"/>
</dbReference>
<sequence>MVKPIVRKIQLTGGSTYIISLPKTWVKQYLLQPGDEIEIFQDRHARLILVPKKSESNEKKEKKISLNCDRPDISFVIREIIAYYMAGFTLLTVSCSKFSSEDRERIKETIRNRLLGAEIIDEDSNSLTIQFLVSEKELSLTKSITRAANISYNMLRDSFKALYDGDSDLSKEIISRDDDVDRFYFYIVRQLSLSIEYPEIIENEKYNLTQLVNLYSVAKSIERVSDHSLRIVDQLPILGKLEEKEIYDHGNEVADFFKSSINAFNEKDKDMSHNIINKEFELLYKNRSLSEKVLNLNYSPKKTSSLLIILDSVRRVIRYSIDIAEATIDLLAKQTEQNEELDN</sequence>
<dbReference type="GO" id="GO:0045936">
    <property type="term" value="P:negative regulation of phosphate metabolic process"/>
    <property type="evidence" value="ECO:0007669"/>
    <property type="project" value="InterPro"/>
</dbReference>
<dbReference type="PANTHER" id="PTHR42930">
    <property type="entry name" value="PHOSPHATE-SPECIFIC TRANSPORT SYSTEM ACCESSORY PROTEIN PHOU"/>
    <property type="match status" value="1"/>
</dbReference>
<name>A0A650CHP4_SULOH</name>
<evidence type="ECO:0000259" key="1">
    <source>
        <dbReference type="SMART" id="SM00966"/>
    </source>
</evidence>
<dbReference type="EMBL" id="JACHFY010000001">
    <property type="protein sequence ID" value="MBB5252344.1"/>
    <property type="molecule type" value="Genomic_DNA"/>
</dbReference>
<gene>
    <name evidence="3" type="ORF">D1869_08340</name>
    <name evidence="2" type="ORF">HNQ62_000062</name>
</gene>
<reference evidence="2 5" key="2">
    <citation type="submission" date="2020-08" db="EMBL/GenBank/DDBJ databases">
        <title>Genomic Encyclopedia of Type Strains, Phase IV (KMG-IV): sequencing the most valuable type-strain genomes for metagenomic binning, comparative biology and taxonomic classification.</title>
        <authorList>
            <person name="Goeker M."/>
        </authorList>
    </citation>
    <scope>NUCLEOTIDE SEQUENCE [LARGE SCALE GENOMIC DNA]</scope>
    <source>
        <strain evidence="2 5">DSM 12421</strain>
    </source>
</reference>
<accession>A0A650CHP4</accession>
<keyword evidence="4" id="KW-1185">Reference proteome</keyword>
<evidence type="ECO:0000313" key="2">
    <source>
        <dbReference type="EMBL" id="MBB5252344.1"/>
    </source>
</evidence>
<dbReference type="InterPro" id="IPR028366">
    <property type="entry name" value="PhoU"/>
</dbReference>
<dbReference type="Pfam" id="PF01895">
    <property type="entry name" value="PhoU"/>
    <property type="match status" value="1"/>
</dbReference>
<dbReference type="KEGG" id="soh:D1869_08340"/>
<dbReference type="EMBL" id="CP045484">
    <property type="protein sequence ID" value="QGR17195.1"/>
    <property type="molecule type" value="Genomic_DNA"/>
</dbReference>
<evidence type="ECO:0000313" key="5">
    <source>
        <dbReference type="Proteomes" id="UP000582213"/>
    </source>
</evidence>
<dbReference type="GeneID" id="95642287"/>
<proteinExistence type="predicted"/>
<dbReference type="InterPro" id="IPR038078">
    <property type="entry name" value="PhoU-like_sf"/>
</dbReference>
<dbReference type="Gene3D" id="1.20.58.220">
    <property type="entry name" value="Phosphate transport system protein phou homolog 2, domain 2"/>
    <property type="match status" value="2"/>
</dbReference>
<dbReference type="OrthoDB" id="40991at2157"/>
<dbReference type="GO" id="GO:0030643">
    <property type="term" value="P:intracellular phosphate ion homeostasis"/>
    <property type="evidence" value="ECO:0007669"/>
    <property type="project" value="InterPro"/>
</dbReference>
<evidence type="ECO:0000313" key="4">
    <source>
        <dbReference type="Proteomes" id="UP000427373"/>
    </source>
</evidence>
<dbReference type="Pfam" id="PF04014">
    <property type="entry name" value="MazE_antitoxin"/>
    <property type="match status" value="1"/>
</dbReference>
<dbReference type="Proteomes" id="UP000582213">
    <property type="component" value="Unassembled WGS sequence"/>
</dbReference>
<reference evidence="3 4" key="1">
    <citation type="submission" date="2019-10" db="EMBL/GenBank/DDBJ databases">
        <title>Genome Sequences from Six Type Strain Members of the Archaeal Family Sulfolobaceae: Acidianus ambivalens, Acidianus infernus, Metallosphaera prunae, Stygiolobus azoricus, Sulfolobus metallicus, and Sulfurisphaera ohwakuensis.</title>
        <authorList>
            <person name="Counts J.A."/>
            <person name="Kelly R.M."/>
        </authorList>
    </citation>
    <scope>NUCLEOTIDE SEQUENCE [LARGE SCALE GENOMIC DNA]</scope>
    <source>
        <strain evidence="3 4">TA-1</strain>
    </source>
</reference>
<dbReference type="SMART" id="SM00966">
    <property type="entry name" value="SpoVT_AbrB"/>
    <property type="match status" value="1"/>
</dbReference>
<dbReference type="InterPro" id="IPR007159">
    <property type="entry name" value="SpoVT-AbrB_dom"/>
</dbReference>
<dbReference type="SUPFAM" id="SSF109755">
    <property type="entry name" value="PhoU-like"/>
    <property type="match status" value="1"/>
</dbReference>
<evidence type="ECO:0000313" key="3">
    <source>
        <dbReference type="EMBL" id="QGR17195.1"/>
    </source>
</evidence>
<keyword evidence="3" id="KW-0238">DNA-binding</keyword>
<organism evidence="3 4">
    <name type="scientific">Sulfurisphaera ohwakuensis</name>
    <dbReference type="NCBI Taxonomy" id="69656"/>
    <lineage>
        <taxon>Archaea</taxon>
        <taxon>Thermoproteota</taxon>
        <taxon>Thermoprotei</taxon>
        <taxon>Sulfolobales</taxon>
        <taxon>Sulfolobaceae</taxon>
        <taxon>Sulfurisphaera</taxon>
    </lineage>
</organism>
<dbReference type="PANTHER" id="PTHR42930:SF2">
    <property type="entry name" value="PHOU DOMAIN-CONTAINING PROTEIN"/>
    <property type="match status" value="1"/>
</dbReference>
<dbReference type="GO" id="GO:0003677">
    <property type="term" value="F:DNA binding"/>
    <property type="evidence" value="ECO:0007669"/>
    <property type="project" value="UniProtKB-KW"/>
</dbReference>
<protein>
    <submittedName>
        <fullName evidence="3">AbrB/MazE/SpoVT family DNA-binding domain-containing protein</fullName>
    </submittedName>
    <submittedName>
        <fullName evidence="2">Phosphate uptake regulator</fullName>
    </submittedName>
</protein>
<dbReference type="InterPro" id="IPR026022">
    <property type="entry name" value="PhoU_dom"/>
</dbReference>
<feature type="domain" description="SpoVT-AbrB" evidence="1">
    <location>
        <begin position="11"/>
        <end position="57"/>
    </location>
</feature>